<dbReference type="AlphaFoldDB" id="A0AA35XGA8"/>
<keyword evidence="2" id="KW-1185">Reference proteome</keyword>
<evidence type="ECO:0000313" key="1">
    <source>
        <dbReference type="EMBL" id="CAI8051281.1"/>
    </source>
</evidence>
<name>A0AA35XGA8_GEOBA</name>
<gene>
    <name evidence="1" type="ORF">GBAR_LOCUS28086</name>
</gene>
<reference evidence="1" key="1">
    <citation type="submission" date="2023-03" db="EMBL/GenBank/DDBJ databases">
        <authorList>
            <person name="Steffen K."/>
            <person name="Cardenas P."/>
        </authorList>
    </citation>
    <scope>NUCLEOTIDE SEQUENCE</scope>
</reference>
<evidence type="ECO:0000313" key="2">
    <source>
        <dbReference type="Proteomes" id="UP001174909"/>
    </source>
</evidence>
<dbReference type="Pfam" id="PF13650">
    <property type="entry name" value="Asp_protease_2"/>
    <property type="match status" value="1"/>
</dbReference>
<dbReference type="EMBL" id="CASHTH010003916">
    <property type="protein sequence ID" value="CAI8051281.1"/>
    <property type="molecule type" value="Genomic_DNA"/>
</dbReference>
<dbReference type="SUPFAM" id="SSF50630">
    <property type="entry name" value="Acid proteases"/>
    <property type="match status" value="1"/>
</dbReference>
<protein>
    <recommendedName>
        <fullName evidence="3">Aspartyl protease</fullName>
    </recommendedName>
</protein>
<dbReference type="InterPro" id="IPR021109">
    <property type="entry name" value="Peptidase_aspartic_dom_sf"/>
</dbReference>
<dbReference type="Proteomes" id="UP001174909">
    <property type="component" value="Unassembled WGS sequence"/>
</dbReference>
<evidence type="ECO:0008006" key="3">
    <source>
        <dbReference type="Google" id="ProtNLM"/>
    </source>
</evidence>
<dbReference type="Gene3D" id="2.40.70.10">
    <property type="entry name" value="Acid Proteases"/>
    <property type="match status" value="1"/>
</dbReference>
<sequence length="119" mass="13293">MGLTFAEGQALGPSGQEETVNFLVDSGAGYTLLPFNVWRSLELEPTREEKFILADGTVVTRNLSRCYLRLPLGEEYTPVILGEEGDDQGLLGAVTLEEIRLVLNPFSRTLHPMRLLWRS</sequence>
<organism evidence="1 2">
    <name type="scientific">Geodia barretti</name>
    <name type="common">Barrett's horny sponge</name>
    <dbReference type="NCBI Taxonomy" id="519541"/>
    <lineage>
        <taxon>Eukaryota</taxon>
        <taxon>Metazoa</taxon>
        <taxon>Porifera</taxon>
        <taxon>Demospongiae</taxon>
        <taxon>Heteroscleromorpha</taxon>
        <taxon>Tetractinellida</taxon>
        <taxon>Astrophorina</taxon>
        <taxon>Geodiidae</taxon>
        <taxon>Geodia</taxon>
    </lineage>
</organism>
<accession>A0AA35XGA8</accession>
<proteinExistence type="predicted"/>
<comment type="caution">
    <text evidence="1">The sequence shown here is derived from an EMBL/GenBank/DDBJ whole genome shotgun (WGS) entry which is preliminary data.</text>
</comment>